<name>A0AAE0NCU4_9PEZI</name>
<organism evidence="2 3">
    <name type="scientific">Podospora didyma</name>
    <dbReference type="NCBI Taxonomy" id="330526"/>
    <lineage>
        <taxon>Eukaryota</taxon>
        <taxon>Fungi</taxon>
        <taxon>Dikarya</taxon>
        <taxon>Ascomycota</taxon>
        <taxon>Pezizomycotina</taxon>
        <taxon>Sordariomycetes</taxon>
        <taxon>Sordariomycetidae</taxon>
        <taxon>Sordariales</taxon>
        <taxon>Podosporaceae</taxon>
        <taxon>Podospora</taxon>
    </lineage>
</organism>
<reference evidence="2" key="2">
    <citation type="submission" date="2023-06" db="EMBL/GenBank/DDBJ databases">
        <authorList>
            <consortium name="Lawrence Berkeley National Laboratory"/>
            <person name="Haridas S."/>
            <person name="Hensen N."/>
            <person name="Bonometti L."/>
            <person name="Westerberg I."/>
            <person name="Brannstrom I.O."/>
            <person name="Guillou S."/>
            <person name="Cros-Aarteil S."/>
            <person name="Calhoun S."/>
            <person name="Kuo A."/>
            <person name="Mondo S."/>
            <person name="Pangilinan J."/>
            <person name="Riley R."/>
            <person name="LaButti K."/>
            <person name="Andreopoulos B."/>
            <person name="Lipzen A."/>
            <person name="Chen C."/>
            <person name="Yanf M."/>
            <person name="Daum C."/>
            <person name="Ng V."/>
            <person name="Clum A."/>
            <person name="Steindorff A."/>
            <person name="Ohm R."/>
            <person name="Martin F."/>
            <person name="Silar P."/>
            <person name="Natvig D."/>
            <person name="Lalanne C."/>
            <person name="Gautier V."/>
            <person name="Ament-velasquez S.L."/>
            <person name="Kruys A."/>
            <person name="Hutchinson M.I."/>
            <person name="Powell A.J."/>
            <person name="Barry K."/>
            <person name="Miller A.N."/>
            <person name="Grigoriev I.V."/>
            <person name="Debuchy R."/>
            <person name="Gladieux P."/>
            <person name="Thoren M.H."/>
            <person name="Johannesson H."/>
        </authorList>
    </citation>
    <scope>NUCLEOTIDE SEQUENCE</scope>
    <source>
        <strain evidence="2">CBS 232.78</strain>
    </source>
</reference>
<reference evidence="2" key="1">
    <citation type="journal article" date="2023" name="Mol. Phylogenet. Evol.">
        <title>Genome-scale phylogeny and comparative genomics of the fungal order Sordariales.</title>
        <authorList>
            <person name="Hensen N."/>
            <person name="Bonometti L."/>
            <person name="Westerberg I."/>
            <person name="Brannstrom I.O."/>
            <person name="Guillou S."/>
            <person name="Cros-Aarteil S."/>
            <person name="Calhoun S."/>
            <person name="Haridas S."/>
            <person name="Kuo A."/>
            <person name="Mondo S."/>
            <person name="Pangilinan J."/>
            <person name="Riley R."/>
            <person name="LaButti K."/>
            <person name="Andreopoulos B."/>
            <person name="Lipzen A."/>
            <person name="Chen C."/>
            <person name="Yan M."/>
            <person name="Daum C."/>
            <person name="Ng V."/>
            <person name="Clum A."/>
            <person name="Steindorff A."/>
            <person name="Ohm R.A."/>
            <person name="Martin F."/>
            <person name="Silar P."/>
            <person name="Natvig D.O."/>
            <person name="Lalanne C."/>
            <person name="Gautier V."/>
            <person name="Ament-Velasquez S.L."/>
            <person name="Kruys A."/>
            <person name="Hutchinson M.I."/>
            <person name="Powell A.J."/>
            <person name="Barry K."/>
            <person name="Miller A.N."/>
            <person name="Grigoriev I.V."/>
            <person name="Debuchy R."/>
            <person name="Gladieux P."/>
            <person name="Hiltunen Thoren M."/>
            <person name="Johannesson H."/>
        </authorList>
    </citation>
    <scope>NUCLEOTIDE SEQUENCE</scope>
    <source>
        <strain evidence="2">CBS 232.78</strain>
    </source>
</reference>
<feature type="region of interest" description="Disordered" evidence="1">
    <location>
        <begin position="580"/>
        <end position="662"/>
    </location>
</feature>
<comment type="caution">
    <text evidence="2">The sequence shown here is derived from an EMBL/GenBank/DDBJ whole genome shotgun (WGS) entry which is preliminary data.</text>
</comment>
<dbReference type="AlphaFoldDB" id="A0AAE0NCU4"/>
<sequence>MSVRDKLAILWGNRPQEGAIEAEPPELFVGVVGTEDEEEHGAIITEPEVSVYTQTILGSQPYQWLIGSLLRESTFHWDETEPRVMVDGVRQTIVAELHTGIISPRREPDSHKVTFQITWSALKHRLQYERSFRGRTANGLRDVLSGSIALTSSSSHEIQATTVEQYLIQTWGPSGAEILRVLSEILPDPELTAPNLGVVDATSPGGPAGIRAEINERRDAVLVSVTGPACLVGERAEQLAWLVATLQCSPAHEWRSIHAKTSLLKMPSSGEGDTRWLLAPNNETEAHERALSLLSGWLGQLVCRVIARGFPTTRRPKLCPGIEIPAPMLQSFLKLAGMERTSTLNIGTIASGPSGTLKLVKREGRLFVWHMFQLRVSDACSCHEILRRATDPEDSTTWLSDGDMSQTRHILGDCESTRAWLAGMPPLEPPTSPRPTSTTWRESPSNTDAMSDASSTMRTAIHWKNEEGEREKKLFSPSAESSHETSIDSDMLSISATSTSSWTSLINEHEELSAVIAFVARRLYSEYRNTRFRTGATQDTNKRAHVCRSQSTIRGNTELSCLEHCFSRLRISDASEPRLEDCVKGNPSLVGEPQHGQPEAPSDSPGGSGTSSGSSGGAPLLPRATQQGKGKGRQTVGNGGDGDKDQDSYKPLSKKRARRERPDTTARVLACHFWKNDPEKHRCCFKSELNTVSRVKQHLWRKHTPEYYCERCKVILSDEQTHTLHLEQTPVCELNQDATLDGITHQQQRKLSRRSKKTLDESEQWFVIWDDLFPRQGRPSSPYMDADLSEDVYRYRRYVQRTGHEVLTEELRRRGILLSLQQEDTDADMAVREKAVREALRISLDLMLSDWLSSRSAGEASSASSELREPLPCPKRQKRPRSPRPPTPSDSFADSGIGMLNNPLVRDQRQNRNSNQKGNTECSEGEYLAESGEVQPPRRLDGENLAASSFSAGFFPDSFFDQDGLLDAPVEYNGVVDPAMVPSEGGQLPQSDPLDMGFLGFHSGADVDDSGNDPWS</sequence>
<keyword evidence="3" id="KW-1185">Reference proteome</keyword>
<accession>A0AAE0NCU4</accession>
<dbReference type="PANTHER" id="PTHR38166">
    <property type="entry name" value="C2H2-TYPE DOMAIN-CONTAINING PROTEIN-RELATED"/>
    <property type="match status" value="1"/>
</dbReference>
<feature type="compositionally biased region" description="Basic and acidic residues" evidence="1">
    <location>
        <begin position="463"/>
        <end position="474"/>
    </location>
</feature>
<evidence type="ECO:0008006" key="4">
    <source>
        <dbReference type="Google" id="ProtNLM"/>
    </source>
</evidence>
<feature type="region of interest" description="Disordered" evidence="1">
    <location>
        <begin position="981"/>
        <end position="1016"/>
    </location>
</feature>
<feature type="compositionally biased region" description="Polar residues" evidence="1">
    <location>
        <begin position="911"/>
        <end position="922"/>
    </location>
</feature>
<evidence type="ECO:0000313" key="3">
    <source>
        <dbReference type="Proteomes" id="UP001285441"/>
    </source>
</evidence>
<feature type="region of interest" description="Disordered" evidence="1">
    <location>
        <begin position="421"/>
        <end position="489"/>
    </location>
</feature>
<feature type="compositionally biased region" description="Low complexity" evidence="1">
    <location>
        <begin position="434"/>
        <end position="445"/>
    </location>
</feature>
<proteinExistence type="predicted"/>
<feature type="compositionally biased region" description="Polar residues" evidence="1">
    <location>
        <begin position="446"/>
        <end position="458"/>
    </location>
</feature>
<evidence type="ECO:0000256" key="1">
    <source>
        <dbReference type="SAM" id="MobiDB-lite"/>
    </source>
</evidence>
<dbReference type="Proteomes" id="UP001285441">
    <property type="component" value="Unassembled WGS sequence"/>
</dbReference>
<feature type="compositionally biased region" description="Acidic residues" evidence="1">
    <location>
        <begin position="1006"/>
        <end position="1016"/>
    </location>
</feature>
<feature type="region of interest" description="Disordered" evidence="1">
    <location>
        <begin position="858"/>
        <end position="940"/>
    </location>
</feature>
<feature type="compositionally biased region" description="Gly residues" evidence="1">
    <location>
        <begin position="606"/>
        <end position="616"/>
    </location>
</feature>
<protein>
    <recommendedName>
        <fullName evidence="4">C2H2-type domain-containing protein</fullName>
    </recommendedName>
</protein>
<dbReference type="EMBL" id="JAULSW010000006">
    <property type="protein sequence ID" value="KAK3377969.1"/>
    <property type="molecule type" value="Genomic_DNA"/>
</dbReference>
<evidence type="ECO:0000313" key="2">
    <source>
        <dbReference type="EMBL" id="KAK3377969.1"/>
    </source>
</evidence>
<dbReference type="PANTHER" id="PTHR38166:SF1">
    <property type="entry name" value="C2H2-TYPE DOMAIN-CONTAINING PROTEIN"/>
    <property type="match status" value="1"/>
</dbReference>
<gene>
    <name evidence="2" type="ORF">B0H63DRAFT_231585</name>
</gene>